<evidence type="ECO:0000313" key="3">
    <source>
        <dbReference type="Proteomes" id="UP000635245"/>
    </source>
</evidence>
<evidence type="ECO:0000313" key="2">
    <source>
        <dbReference type="EMBL" id="MBK1787744.1"/>
    </source>
</evidence>
<dbReference type="Gene3D" id="1.20.1260.100">
    <property type="entry name" value="TspO/MBR protein"/>
    <property type="match status" value="1"/>
</dbReference>
<keyword evidence="1" id="KW-0472">Membrane</keyword>
<reference evidence="2" key="1">
    <citation type="submission" date="2020-12" db="EMBL/GenBank/DDBJ databases">
        <title>Prauserella sp. ASG 168, a novel actinomycete isolated from cave rock.</title>
        <authorList>
            <person name="Suriyachadkun C."/>
        </authorList>
    </citation>
    <scope>NUCLEOTIDE SEQUENCE</scope>
    <source>
        <strain evidence="2">ASG 168</strain>
    </source>
</reference>
<dbReference type="PANTHER" id="PTHR33802:SF1">
    <property type="entry name" value="XK-RELATED PROTEIN"/>
    <property type="match status" value="1"/>
</dbReference>
<feature type="transmembrane region" description="Helical" evidence="1">
    <location>
        <begin position="96"/>
        <end position="113"/>
    </location>
</feature>
<dbReference type="InterPro" id="IPR038330">
    <property type="entry name" value="TspO/MBR-related_sf"/>
</dbReference>
<dbReference type="EMBL" id="JAENJH010000007">
    <property type="protein sequence ID" value="MBK1787744.1"/>
    <property type="molecule type" value="Genomic_DNA"/>
</dbReference>
<name>A0A934QYA0_9PSEU</name>
<feature type="transmembrane region" description="Helical" evidence="1">
    <location>
        <begin position="186"/>
        <end position="208"/>
    </location>
</feature>
<keyword evidence="1" id="KW-1133">Transmembrane helix</keyword>
<protein>
    <submittedName>
        <fullName evidence="2">Tryptophan-rich sensory protein</fullName>
    </submittedName>
</protein>
<dbReference type="PANTHER" id="PTHR33802">
    <property type="entry name" value="SI:CH211-161H7.5-RELATED"/>
    <property type="match status" value="1"/>
</dbReference>
<feature type="transmembrane region" description="Helical" evidence="1">
    <location>
        <begin position="21"/>
        <end position="43"/>
    </location>
</feature>
<comment type="caution">
    <text evidence="2">The sequence shown here is derived from an EMBL/GenBank/DDBJ whole genome shotgun (WGS) entry which is preliminary data.</text>
</comment>
<evidence type="ECO:0000256" key="1">
    <source>
        <dbReference type="SAM" id="Phobius"/>
    </source>
</evidence>
<feature type="transmembrane region" description="Helical" evidence="1">
    <location>
        <begin position="215"/>
        <end position="232"/>
    </location>
</feature>
<dbReference type="AlphaFoldDB" id="A0A934QYA0"/>
<accession>A0A934QYA0</accession>
<feature type="transmembrane region" description="Helical" evidence="1">
    <location>
        <begin position="119"/>
        <end position="140"/>
    </location>
</feature>
<dbReference type="Proteomes" id="UP000635245">
    <property type="component" value="Unassembled WGS sequence"/>
</dbReference>
<organism evidence="2 3">
    <name type="scientific">Prauserella cavernicola</name>
    <dbReference type="NCBI Taxonomy" id="2800127"/>
    <lineage>
        <taxon>Bacteria</taxon>
        <taxon>Bacillati</taxon>
        <taxon>Actinomycetota</taxon>
        <taxon>Actinomycetes</taxon>
        <taxon>Pseudonocardiales</taxon>
        <taxon>Pseudonocardiaceae</taxon>
        <taxon>Prauserella</taxon>
    </lineage>
</organism>
<feature type="transmembrane region" description="Helical" evidence="1">
    <location>
        <begin position="152"/>
        <end position="174"/>
    </location>
</feature>
<sequence>MHDHPRGLSRPVGTRSDLVRSGAVLLAMLLQIVAGALGGSGALGEPVGEVARAYPTLLLPAGTAFLIWSLIYVATFALAVRQVLPAQRGRDLHRASGWPLAVAGLLNAGWIALFTQRQYLAAEVVIVALLAVLALTWTRLSRIPAQGWADRLFVYTPVTIYTGWVLAAAVAGAATTAAAEGLAPSGQVATVLAALAVAATTAATLWVILRGQARAVAGFTLAVAWAIAWIAVATPAAAVSVVGGLAAAVLVGALLVRLARTARPAAAAAG</sequence>
<feature type="transmembrane region" description="Helical" evidence="1">
    <location>
        <begin position="238"/>
        <end position="256"/>
    </location>
</feature>
<proteinExistence type="predicted"/>
<keyword evidence="1" id="KW-0812">Transmembrane</keyword>
<keyword evidence="3" id="KW-1185">Reference proteome</keyword>
<gene>
    <name evidence="2" type="ORF">JHE00_25735</name>
</gene>
<feature type="transmembrane region" description="Helical" evidence="1">
    <location>
        <begin position="63"/>
        <end position="84"/>
    </location>
</feature>